<dbReference type="EMBL" id="VDCQ01000051">
    <property type="protein sequence ID" value="TNJ62918.1"/>
    <property type="molecule type" value="Genomic_DNA"/>
</dbReference>
<evidence type="ECO:0000256" key="1">
    <source>
        <dbReference type="ARBA" id="ARBA00022475"/>
    </source>
</evidence>
<evidence type="ECO:0000313" key="8">
    <source>
        <dbReference type="Proteomes" id="UP000307943"/>
    </source>
</evidence>
<keyword evidence="2 6" id="KW-0732">Signal</keyword>
<name>A0A5C4T1C8_9BACL</name>
<evidence type="ECO:0000256" key="5">
    <source>
        <dbReference type="ARBA" id="ARBA00023288"/>
    </source>
</evidence>
<dbReference type="PANTHER" id="PTHR43649:SF33">
    <property type="entry name" value="POLYGALACTURONAN_RHAMNOGALACTURONAN-BINDING PROTEIN YTCQ"/>
    <property type="match status" value="1"/>
</dbReference>
<evidence type="ECO:0000256" key="4">
    <source>
        <dbReference type="ARBA" id="ARBA00023139"/>
    </source>
</evidence>
<keyword evidence="8" id="KW-1185">Reference proteome</keyword>
<organism evidence="7 8">
    <name type="scientific">Paenibacillus hemerocallicola</name>
    <dbReference type="NCBI Taxonomy" id="1172614"/>
    <lineage>
        <taxon>Bacteria</taxon>
        <taxon>Bacillati</taxon>
        <taxon>Bacillota</taxon>
        <taxon>Bacilli</taxon>
        <taxon>Bacillales</taxon>
        <taxon>Paenibacillaceae</taxon>
        <taxon>Paenibacillus</taxon>
    </lineage>
</organism>
<protein>
    <submittedName>
        <fullName evidence="7">Extracellular solute-binding protein</fullName>
    </submittedName>
</protein>
<dbReference type="InterPro" id="IPR050490">
    <property type="entry name" value="Bact_solute-bd_prot1"/>
</dbReference>
<sequence>MRKYRAGASVACAAMLAVWAAGCSGNTDNNPQQGAGADSTGKQAEAKPQEPIEIVLYGGQSNWTEEMFDALYGNAIKKKFPHITPKLIPNSNTPLEQLITTGTPFDLMLVTPSGTRRMVMDYNLHTDLSQMIQANKFDLNRFDKTIIDTQRDIAKGGLYGLPAFTQFQVLFYNRTIFDKFGVAYPKSGMTYDELYETAVKLSRIEGGVKYYGLGTNILWQYRTSQLPVALVDPATNKSAFDDKVKVIFENWLRFFKIPGFEATDRMAKGSDLENMFFKEQTLAMYPHYTNVARRLPDTEVLNWDVVSMPHYKEAAGVAPSVDPYYMYVMSNSKHKQAAFEVAAFLTSTEVQVELAKEGFTPAINTPEVKAAFGLNNKNYKGKNINAFFPEKFAAAPPFSPYYAIADTSIQAVFAEVVAGKKDVNTALREAEATSNKRIEEQIATTGAK</sequence>
<proteinExistence type="predicted"/>
<keyword evidence="5" id="KW-0449">Lipoprotein</keyword>
<dbReference type="Pfam" id="PF01547">
    <property type="entry name" value="SBP_bac_1"/>
    <property type="match status" value="1"/>
</dbReference>
<evidence type="ECO:0000256" key="2">
    <source>
        <dbReference type="ARBA" id="ARBA00022729"/>
    </source>
</evidence>
<feature type="chain" id="PRO_5039722702" evidence="6">
    <location>
        <begin position="21"/>
        <end position="448"/>
    </location>
</feature>
<keyword evidence="1" id="KW-1003">Cell membrane</keyword>
<evidence type="ECO:0000256" key="3">
    <source>
        <dbReference type="ARBA" id="ARBA00023136"/>
    </source>
</evidence>
<evidence type="ECO:0000256" key="6">
    <source>
        <dbReference type="SAM" id="SignalP"/>
    </source>
</evidence>
<gene>
    <name evidence="7" type="ORF">FE784_28240</name>
</gene>
<dbReference type="InterPro" id="IPR006059">
    <property type="entry name" value="SBP"/>
</dbReference>
<evidence type="ECO:0000313" key="7">
    <source>
        <dbReference type="EMBL" id="TNJ62918.1"/>
    </source>
</evidence>
<feature type="signal peptide" evidence="6">
    <location>
        <begin position="1"/>
        <end position="20"/>
    </location>
</feature>
<dbReference type="OrthoDB" id="2509690at2"/>
<dbReference type="PANTHER" id="PTHR43649">
    <property type="entry name" value="ARABINOSE-BINDING PROTEIN-RELATED"/>
    <property type="match status" value="1"/>
</dbReference>
<dbReference type="RefSeq" id="WP_139605602.1">
    <property type="nucleotide sequence ID" value="NZ_VDCQ01000051.1"/>
</dbReference>
<accession>A0A5C4T1C8</accession>
<dbReference type="AlphaFoldDB" id="A0A5C4T1C8"/>
<dbReference type="Gene3D" id="3.40.190.10">
    <property type="entry name" value="Periplasmic binding protein-like II"/>
    <property type="match status" value="1"/>
</dbReference>
<dbReference type="Proteomes" id="UP000307943">
    <property type="component" value="Unassembled WGS sequence"/>
</dbReference>
<dbReference type="SUPFAM" id="SSF53850">
    <property type="entry name" value="Periplasmic binding protein-like II"/>
    <property type="match status" value="1"/>
</dbReference>
<dbReference type="PROSITE" id="PS51257">
    <property type="entry name" value="PROKAR_LIPOPROTEIN"/>
    <property type="match status" value="1"/>
</dbReference>
<keyword evidence="3" id="KW-0472">Membrane</keyword>
<keyword evidence="4" id="KW-0564">Palmitate</keyword>
<reference evidence="7 8" key="1">
    <citation type="submission" date="2019-05" db="EMBL/GenBank/DDBJ databases">
        <title>We sequenced the genome of Paenibacillus hemerocallicola KCTC 33185 for further insight into its adaptation and study the phylogeny of Paenibacillus.</title>
        <authorList>
            <person name="Narsing Rao M.P."/>
        </authorList>
    </citation>
    <scope>NUCLEOTIDE SEQUENCE [LARGE SCALE GENOMIC DNA]</scope>
    <source>
        <strain evidence="7 8">KCTC 33185</strain>
    </source>
</reference>
<comment type="caution">
    <text evidence="7">The sequence shown here is derived from an EMBL/GenBank/DDBJ whole genome shotgun (WGS) entry which is preliminary data.</text>
</comment>